<dbReference type="NCBIfam" id="TIGR03265">
    <property type="entry name" value="PhnT2"/>
    <property type="match status" value="1"/>
</dbReference>
<sequence length="395" mass="42570">MNAPAARAFGVERSAGAAPGAAAAAAQAPAGHLRLEGVHKRFGTFTALEHIDLSVARGEFVCFLGPSGCGKTTLLRIIAGLEAQTRGRLWQAGHEISHLPPAQRDYGIVFQSYALFPNLRVADNVAYGLANRRQPRAAVRARVEELLQLVGLPGSGGKYPAQMSGGQQQRVALARALATSPGLLLLDEPLSALDAIVRVHLRKELRALQRRLGVTTIMVTHDQEEALTLADRIVVMNHGVIEQVGTPLQIYREPASPFVADFVGKANRLHAVAEGDRWFRCGGLRLRCAEGRGAEALPAGSEALLYLRPEDRIIERLSSGVPGQPGLCAGTVRRLEFLGGTCLAELDVEGLPGQPLLLQFSLNQMDEFGVQEGRRLEFALREDRLRAFAQPGGRS</sequence>
<keyword evidence="5 9" id="KW-0067">ATP-binding</keyword>
<feature type="domain" description="ABC transporter" evidence="8">
    <location>
        <begin position="33"/>
        <end position="263"/>
    </location>
</feature>
<dbReference type="FunFam" id="3.40.50.300:FF:000425">
    <property type="entry name" value="Probable ABC transporter, ATP-binding subunit"/>
    <property type="match status" value="1"/>
</dbReference>
<evidence type="ECO:0000313" key="10">
    <source>
        <dbReference type="Proteomes" id="UP000199317"/>
    </source>
</evidence>
<dbReference type="GO" id="GO:0005524">
    <property type="term" value="F:ATP binding"/>
    <property type="evidence" value="ECO:0007669"/>
    <property type="project" value="UniProtKB-KW"/>
</dbReference>
<keyword evidence="10" id="KW-1185">Reference proteome</keyword>
<proteinExistence type="predicted"/>
<protein>
    <submittedName>
        <fullName evidence="9">Iron(III) transport system ATP-binding protein</fullName>
    </submittedName>
</protein>
<dbReference type="PROSITE" id="PS50893">
    <property type="entry name" value="ABC_TRANSPORTER_2"/>
    <property type="match status" value="1"/>
</dbReference>
<evidence type="ECO:0000256" key="5">
    <source>
        <dbReference type="ARBA" id="ARBA00022840"/>
    </source>
</evidence>
<dbReference type="PANTHER" id="PTHR42781:SF5">
    <property type="entry name" value="PUTRESCINE TRANSPORT ATP-BINDING PROTEIN POTG"/>
    <property type="match status" value="1"/>
</dbReference>
<evidence type="ECO:0000313" key="9">
    <source>
        <dbReference type="EMBL" id="SDP57319.1"/>
    </source>
</evidence>
<keyword evidence="2" id="KW-1003">Cell membrane</keyword>
<dbReference type="PANTHER" id="PTHR42781">
    <property type="entry name" value="SPERMIDINE/PUTRESCINE IMPORT ATP-BINDING PROTEIN POTA"/>
    <property type="match status" value="1"/>
</dbReference>
<dbReference type="InterPro" id="IPR050093">
    <property type="entry name" value="ABC_SmlMolc_Importer"/>
</dbReference>
<dbReference type="SUPFAM" id="SSF52540">
    <property type="entry name" value="P-loop containing nucleoside triphosphate hydrolases"/>
    <property type="match status" value="1"/>
</dbReference>
<evidence type="ECO:0000256" key="6">
    <source>
        <dbReference type="ARBA" id="ARBA00022967"/>
    </source>
</evidence>
<evidence type="ECO:0000256" key="2">
    <source>
        <dbReference type="ARBA" id="ARBA00022475"/>
    </source>
</evidence>
<evidence type="ECO:0000256" key="1">
    <source>
        <dbReference type="ARBA" id="ARBA00022448"/>
    </source>
</evidence>
<reference evidence="10" key="1">
    <citation type="submission" date="2016-10" db="EMBL/GenBank/DDBJ databases">
        <authorList>
            <person name="Varghese N."/>
            <person name="Submissions S."/>
        </authorList>
    </citation>
    <scope>NUCLEOTIDE SEQUENCE [LARGE SCALE GENOMIC DNA]</scope>
    <source>
        <strain evidence="10">DSM 17101</strain>
    </source>
</reference>
<dbReference type="RefSeq" id="WP_092835435.1">
    <property type="nucleotide sequence ID" value="NZ_FNJL01000016.1"/>
</dbReference>
<gene>
    <name evidence="9" type="ORF">SAMN04489708_11686</name>
</gene>
<evidence type="ECO:0000259" key="8">
    <source>
        <dbReference type="PROSITE" id="PS50893"/>
    </source>
</evidence>
<dbReference type="PROSITE" id="PS00211">
    <property type="entry name" value="ABC_TRANSPORTER_1"/>
    <property type="match status" value="1"/>
</dbReference>
<organism evidence="9 10">
    <name type="scientific">Paracidovorax cattleyae</name>
    <dbReference type="NCBI Taxonomy" id="80868"/>
    <lineage>
        <taxon>Bacteria</taxon>
        <taxon>Pseudomonadati</taxon>
        <taxon>Pseudomonadota</taxon>
        <taxon>Betaproteobacteria</taxon>
        <taxon>Burkholderiales</taxon>
        <taxon>Comamonadaceae</taxon>
        <taxon>Paracidovorax</taxon>
    </lineage>
</organism>
<dbReference type="Gene3D" id="3.40.50.300">
    <property type="entry name" value="P-loop containing nucleotide triphosphate hydrolases"/>
    <property type="match status" value="1"/>
</dbReference>
<keyword evidence="1" id="KW-0813">Transport</keyword>
<dbReference type="AlphaFoldDB" id="A0A1H0TTM8"/>
<dbReference type="InterPro" id="IPR017871">
    <property type="entry name" value="ABC_transporter-like_CS"/>
</dbReference>
<dbReference type="SUPFAM" id="SSF50331">
    <property type="entry name" value="MOP-like"/>
    <property type="match status" value="1"/>
</dbReference>
<dbReference type="Pfam" id="PF00005">
    <property type="entry name" value="ABC_tran"/>
    <property type="match status" value="1"/>
</dbReference>
<dbReference type="InterPro" id="IPR003593">
    <property type="entry name" value="AAA+_ATPase"/>
</dbReference>
<dbReference type="InterPro" id="IPR017666">
    <property type="entry name" value="AminoethylPonate_ABC_PhnT2"/>
</dbReference>
<dbReference type="InterPro" id="IPR003439">
    <property type="entry name" value="ABC_transporter-like_ATP-bd"/>
</dbReference>
<dbReference type="OrthoDB" id="5298774at2"/>
<keyword evidence="3" id="KW-0997">Cell inner membrane</keyword>
<keyword evidence="6" id="KW-1278">Translocase</keyword>
<keyword evidence="7" id="KW-0472">Membrane</keyword>
<dbReference type="InterPro" id="IPR027417">
    <property type="entry name" value="P-loop_NTPase"/>
</dbReference>
<dbReference type="GO" id="GO:0016887">
    <property type="term" value="F:ATP hydrolysis activity"/>
    <property type="evidence" value="ECO:0007669"/>
    <property type="project" value="InterPro"/>
</dbReference>
<dbReference type="SMART" id="SM00382">
    <property type="entry name" value="AAA"/>
    <property type="match status" value="1"/>
</dbReference>
<dbReference type="Proteomes" id="UP000199317">
    <property type="component" value="Unassembled WGS sequence"/>
</dbReference>
<dbReference type="InterPro" id="IPR008995">
    <property type="entry name" value="Mo/tungstate-bd_C_term_dom"/>
</dbReference>
<evidence type="ECO:0000256" key="7">
    <source>
        <dbReference type="ARBA" id="ARBA00023136"/>
    </source>
</evidence>
<name>A0A1H0TTM8_9BURK</name>
<dbReference type="GO" id="GO:0015697">
    <property type="term" value="P:quaternary ammonium group transport"/>
    <property type="evidence" value="ECO:0007669"/>
    <property type="project" value="UniProtKB-ARBA"/>
</dbReference>
<accession>A0A1H0TTM8</accession>
<keyword evidence="4" id="KW-0547">Nucleotide-binding</keyword>
<dbReference type="EMBL" id="FNJL01000016">
    <property type="protein sequence ID" value="SDP57319.1"/>
    <property type="molecule type" value="Genomic_DNA"/>
</dbReference>
<evidence type="ECO:0000256" key="3">
    <source>
        <dbReference type="ARBA" id="ARBA00022519"/>
    </source>
</evidence>
<evidence type="ECO:0000256" key="4">
    <source>
        <dbReference type="ARBA" id="ARBA00022741"/>
    </source>
</evidence>